<comment type="caution">
    <text evidence="1">The sequence shown here is derived from an EMBL/GenBank/DDBJ whole genome shotgun (WGS) entry which is preliminary data.</text>
</comment>
<organism evidence="1 2">
    <name type="scientific">Rhodotorula mucilaginosa</name>
    <name type="common">Yeast</name>
    <name type="synonym">Rhodotorula rubra</name>
    <dbReference type="NCBI Taxonomy" id="5537"/>
    <lineage>
        <taxon>Eukaryota</taxon>
        <taxon>Fungi</taxon>
        <taxon>Dikarya</taxon>
        <taxon>Basidiomycota</taxon>
        <taxon>Pucciniomycotina</taxon>
        <taxon>Microbotryomycetes</taxon>
        <taxon>Sporidiobolales</taxon>
        <taxon>Sporidiobolaceae</taxon>
        <taxon>Rhodotorula</taxon>
    </lineage>
</organism>
<protein>
    <submittedName>
        <fullName evidence="1">Uncharacterized protein</fullName>
    </submittedName>
</protein>
<name>A0A9P6W2Z0_RHOMI</name>
<evidence type="ECO:0000313" key="1">
    <source>
        <dbReference type="EMBL" id="KAG0661176.1"/>
    </source>
</evidence>
<sequence length="117" mass="12558">MCHPSRPSQEARAGQPDEAPLTLAQYENALQQAWTTHPVLRHWRYEFVKATLVKALNHFMHKTYGCGGVPGQAASATAASPRALSPETSPGKCLCTRHARCGPGGQVIQGLAGNLQL</sequence>
<evidence type="ECO:0000313" key="2">
    <source>
        <dbReference type="Proteomes" id="UP000777482"/>
    </source>
</evidence>
<reference evidence="1 2" key="1">
    <citation type="submission" date="2020-11" db="EMBL/GenBank/DDBJ databases">
        <title>Kefir isolates.</title>
        <authorList>
            <person name="Marcisauskas S."/>
            <person name="Kim Y."/>
            <person name="Blasche S."/>
        </authorList>
    </citation>
    <scope>NUCLEOTIDE SEQUENCE [LARGE SCALE GENOMIC DNA]</scope>
    <source>
        <strain evidence="1 2">KR</strain>
    </source>
</reference>
<proteinExistence type="predicted"/>
<keyword evidence="2" id="KW-1185">Reference proteome</keyword>
<dbReference type="EMBL" id="PUHQ01000037">
    <property type="protein sequence ID" value="KAG0661176.1"/>
    <property type="molecule type" value="Genomic_DNA"/>
</dbReference>
<dbReference type="Proteomes" id="UP000777482">
    <property type="component" value="Unassembled WGS sequence"/>
</dbReference>
<dbReference type="AlphaFoldDB" id="A0A9P6W2Z0"/>
<accession>A0A9P6W2Z0</accession>
<gene>
    <name evidence="1" type="ORF">C6P46_004130</name>
</gene>